<feature type="binding site" evidence="13">
    <location>
        <position position="505"/>
    </location>
    <ligand>
        <name>K(+)</name>
        <dbReference type="ChEBI" id="CHEBI:29103"/>
        <note>ligand shared between two tetrameric partners</note>
    </ligand>
</feature>
<evidence type="ECO:0000313" key="23">
    <source>
        <dbReference type="Proteomes" id="UP000523079"/>
    </source>
</evidence>
<comment type="pathway">
    <text evidence="13 20">Purine metabolism; XMP biosynthesis via de novo pathway; XMP from IMP: step 1/1.</text>
</comment>
<keyword evidence="9 13" id="KW-0560">Oxidoreductase</keyword>
<keyword evidence="7 13" id="KW-0658">Purine biosynthesis</keyword>
<dbReference type="PANTHER" id="PTHR11911">
    <property type="entry name" value="INOSINE-5-MONOPHOSPHATE DEHYDROGENASE RELATED"/>
    <property type="match status" value="1"/>
</dbReference>
<keyword evidence="11 18" id="KW-0129">CBS domain</keyword>
<proteinExistence type="inferred from homology"/>
<evidence type="ECO:0000256" key="19">
    <source>
        <dbReference type="RuleBase" id="RU003927"/>
    </source>
</evidence>
<evidence type="ECO:0000256" key="14">
    <source>
        <dbReference type="PIRSR" id="PIRSR000130-1"/>
    </source>
</evidence>
<dbReference type="PROSITE" id="PS00487">
    <property type="entry name" value="IMP_DH_GMP_RED"/>
    <property type="match status" value="1"/>
</dbReference>
<dbReference type="GO" id="GO:0003938">
    <property type="term" value="F:IMP dehydrogenase activity"/>
    <property type="evidence" value="ECO:0007669"/>
    <property type="project" value="UniProtKB-UniRule"/>
</dbReference>
<dbReference type="EC" id="1.1.1.205" evidence="13 20"/>
<feature type="binding site" evidence="13 16">
    <location>
        <begin position="325"/>
        <end position="327"/>
    </location>
    <ligand>
        <name>NAD(+)</name>
        <dbReference type="ChEBI" id="CHEBI:57540"/>
    </ligand>
</feature>
<dbReference type="Pfam" id="PF00571">
    <property type="entry name" value="CBS"/>
    <property type="match status" value="2"/>
</dbReference>
<dbReference type="UniPathway" id="UPA00601">
    <property type="reaction ID" value="UER00295"/>
</dbReference>
<keyword evidence="4 13" id="KW-0479">Metal-binding</keyword>
<feature type="domain" description="CBS" evidence="21">
    <location>
        <begin position="119"/>
        <end position="178"/>
    </location>
</feature>
<dbReference type="InterPro" id="IPR046342">
    <property type="entry name" value="CBS_dom_sf"/>
</dbReference>
<comment type="activity regulation">
    <text evidence="13">Mycophenolic acid (MPA) is a non-competitive inhibitor that prevents formation of the closed enzyme conformation by binding to the same site as the amobile flap. In contrast, mizoribine monophosphate (MZP) is a competitive inhibitor that induces the closed conformation. MPA is a potent inhibitor of mammalian IMPDHs but a poor inhibitor of the bacterial enzymes. MZP is a more potent inhibitor of bacterial IMPDH.</text>
</comment>
<dbReference type="GO" id="GO:0000166">
    <property type="term" value="F:nucleotide binding"/>
    <property type="evidence" value="ECO:0007669"/>
    <property type="project" value="UniProtKB-UniRule"/>
</dbReference>
<dbReference type="Pfam" id="PF00478">
    <property type="entry name" value="IMPDH"/>
    <property type="match status" value="1"/>
</dbReference>
<protein>
    <recommendedName>
        <fullName evidence="13 20">Inosine-5'-monophosphate dehydrogenase</fullName>
        <shortName evidence="13">IMP dehydrogenase</shortName>
        <shortName evidence="13">IMPD</shortName>
        <shortName evidence="13">IMPDH</shortName>
        <ecNumber evidence="13 20">1.1.1.205</ecNumber>
    </recommendedName>
</protein>
<feature type="binding site" description="in other chain" evidence="13 17">
    <location>
        <position position="329"/>
    </location>
    <ligand>
        <name>K(+)</name>
        <dbReference type="ChEBI" id="CHEBI:29103"/>
        <note>ligand shared between two tetrameric partners</note>
    </ligand>
</feature>
<comment type="function">
    <text evidence="13">Catalyzes the conversion of inosine 5'-phosphate (IMP) to xanthosine 5'-phosphate (XMP), the first committed and rate-limiting step in the de novo synthesis of guanine nucleotides, and therefore plays an important role in the regulation of cell growth.</text>
</comment>
<evidence type="ECO:0000256" key="15">
    <source>
        <dbReference type="PIRSR" id="PIRSR000130-2"/>
    </source>
</evidence>
<feature type="binding site" description="in other chain" evidence="13 17">
    <location>
        <position position="327"/>
    </location>
    <ligand>
        <name>K(+)</name>
        <dbReference type="ChEBI" id="CHEBI:29103"/>
        <note>ligand shared between two tetrameric partners</note>
    </ligand>
</feature>
<evidence type="ECO:0000256" key="8">
    <source>
        <dbReference type="ARBA" id="ARBA00022958"/>
    </source>
</evidence>
<dbReference type="InterPro" id="IPR001093">
    <property type="entry name" value="IMP_DH_GMPRt"/>
</dbReference>
<feature type="binding site" evidence="13">
    <location>
        <position position="273"/>
    </location>
    <ligand>
        <name>NAD(+)</name>
        <dbReference type="ChEBI" id="CHEBI:57540"/>
    </ligand>
</feature>
<feature type="binding site" evidence="13">
    <location>
        <position position="504"/>
    </location>
    <ligand>
        <name>K(+)</name>
        <dbReference type="ChEBI" id="CHEBI:29103"/>
        <note>ligand shared between two tetrameric partners</note>
    </ligand>
</feature>
<dbReference type="InterPro" id="IPR005990">
    <property type="entry name" value="IMP_DH"/>
</dbReference>
<evidence type="ECO:0000256" key="5">
    <source>
        <dbReference type="ARBA" id="ARBA00022737"/>
    </source>
</evidence>
<comment type="caution">
    <text evidence="22">The sequence shown here is derived from an EMBL/GenBank/DDBJ whole genome shotgun (WGS) entry which is preliminary data.</text>
</comment>
<keyword evidence="5" id="KW-0677">Repeat</keyword>
<comment type="caution">
    <text evidence="13">Lacks conserved residue(s) required for the propagation of feature annotation.</text>
</comment>
<dbReference type="InterPro" id="IPR015875">
    <property type="entry name" value="IMP_DH/GMP_Rdtase_CS"/>
</dbReference>
<dbReference type="PANTHER" id="PTHR11911:SF111">
    <property type="entry name" value="INOSINE-5'-MONOPHOSPHATE DEHYDROGENASE"/>
    <property type="match status" value="1"/>
</dbReference>
<name>A0A7W3IQ50_9ACTN</name>
<feature type="binding site" evidence="13 15">
    <location>
        <begin position="412"/>
        <end position="416"/>
    </location>
    <ligand>
        <name>IMP</name>
        <dbReference type="ChEBI" id="CHEBI:58053"/>
    </ligand>
</feature>
<dbReference type="PIRSF" id="PIRSF000130">
    <property type="entry name" value="IMPDH"/>
    <property type="match status" value="1"/>
</dbReference>
<comment type="subunit">
    <text evidence="3 13">Homotetramer.</text>
</comment>
<dbReference type="NCBIfam" id="TIGR01302">
    <property type="entry name" value="IMP_dehydrog"/>
    <property type="match status" value="1"/>
</dbReference>
<evidence type="ECO:0000256" key="13">
    <source>
        <dbReference type="HAMAP-Rule" id="MF_01964"/>
    </source>
</evidence>
<feature type="binding site" evidence="16">
    <location>
        <begin position="273"/>
        <end position="275"/>
    </location>
    <ligand>
        <name>NAD(+)</name>
        <dbReference type="ChEBI" id="CHEBI:57540"/>
    </ligand>
</feature>
<dbReference type="FunFam" id="3.20.20.70:FF:000003">
    <property type="entry name" value="GMP reductase"/>
    <property type="match status" value="1"/>
</dbReference>
<evidence type="ECO:0000256" key="9">
    <source>
        <dbReference type="ARBA" id="ARBA00023002"/>
    </source>
</evidence>
<evidence type="ECO:0000256" key="7">
    <source>
        <dbReference type="ARBA" id="ARBA00022755"/>
    </source>
</evidence>
<dbReference type="GO" id="GO:0046872">
    <property type="term" value="F:metal ion binding"/>
    <property type="evidence" value="ECO:0007669"/>
    <property type="project" value="UniProtKB-UniRule"/>
</dbReference>
<dbReference type="SMART" id="SM01240">
    <property type="entry name" value="IMPDH"/>
    <property type="match status" value="1"/>
</dbReference>
<dbReference type="CDD" id="cd00381">
    <property type="entry name" value="IMPDH"/>
    <property type="match status" value="1"/>
</dbReference>
<dbReference type="EMBL" id="JACGWT010000001">
    <property type="protein sequence ID" value="MBA8793204.1"/>
    <property type="molecule type" value="Genomic_DNA"/>
</dbReference>
<feature type="binding site" evidence="13">
    <location>
        <position position="503"/>
    </location>
    <ligand>
        <name>K(+)</name>
        <dbReference type="ChEBI" id="CHEBI:29103"/>
        <note>ligand shared between two tetrameric partners</note>
    </ligand>
</feature>
<evidence type="ECO:0000256" key="17">
    <source>
        <dbReference type="PIRSR" id="PIRSR000130-4"/>
    </source>
</evidence>
<feature type="binding site" evidence="13 15">
    <location>
        <position position="449"/>
    </location>
    <ligand>
        <name>IMP</name>
        <dbReference type="ChEBI" id="CHEBI:58053"/>
    </ligand>
</feature>
<evidence type="ECO:0000256" key="10">
    <source>
        <dbReference type="ARBA" id="ARBA00023027"/>
    </source>
</evidence>
<evidence type="ECO:0000256" key="3">
    <source>
        <dbReference type="ARBA" id="ARBA00011881"/>
    </source>
</evidence>
<evidence type="ECO:0000256" key="2">
    <source>
        <dbReference type="ARBA" id="ARBA00005502"/>
    </source>
</evidence>
<comment type="similarity">
    <text evidence="2 13 19">Belongs to the IMPDH/GMPR family.</text>
</comment>
<evidence type="ECO:0000256" key="18">
    <source>
        <dbReference type="PROSITE-ProRule" id="PRU00703"/>
    </source>
</evidence>
<dbReference type="Gene3D" id="3.20.20.70">
    <property type="entry name" value="Aldolase class I"/>
    <property type="match status" value="1"/>
</dbReference>
<keyword evidence="10 13" id="KW-0520">NAD</keyword>
<evidence type="ECO:0000256" key="1">
    <source>
        <dbReference type="ARBA" id="ARBA00001958"/>
    </source>
</evidence>
<evidence type="ECO:0000256" key="11">
    <source>
        <dbReference type="ARBA" id="ARBA00023122"/>
    </source>
</evidence>
<dbReference type="Proteomes" id="UP000523079">
    <property type="component" value="Unassembled WGS sequence"/>
</dbReference>
<feature type="binding site" evidence="13 15">
    <location>
        <position position="330"/>
    </location>
    <ligand>
        <name>IMP</name>
        <dbReference type="ChEBI" id="CHEBI:58053"/>
    </ligand>
</feature>
<organism evidence="22 23">
    <name type="scientific">Microlunatus kandeliicorticis</name>
    <dbReference type="NCBI Taxonomy" id="1759536"/>
    <lineage>
        <taxon>Bacteria</taxon>
        <taxon>Bacillati</taxon>
        <taxon>Actinomycetota</taxon>
        <taxon>Actinomycetes</taxon>
        <taxon>Propionibacteriales</taxon>
        <taxon>Propionibacteriaceae</taxon>
        <taxon>Microlunatus</taxon>
    </lineage>
</organism>
<sequence>MSLPADLNPSDPAVAAQYPDLNAAGVPDKFAPLGLTFDDVLLQPNETDVIPSAVDTTARVSRNISIKIPLVSSPMDTVTESRMAVAIAREGGLGVLHRNLSIEDQAHQVDVVKRSEAGMVDEPITISPDATIGEADELCGRYRISGVPVVDPDGRLLGIVTNRDMRFETDPRRRVGDVMTKMPLVTGHVGISGDDALGLLARHKIEKLPLVDADGKLRGLITLKDFVKSDQYPNASKDPQGRLRVAAAVGFFGDAWERAMALVEEGVDMLIVDTASGHSQGVLDMIRKLKAEPMVDHVDVVGGNVATYAGAKALVEAGVDGVKVGVGPGSICTTRVVAGVGVPQVTAIHNASRACREAGIPVIGDGGLQYSGDIAKALVAGADTVMLGSLLAGCEESPGDLVFINGKQFKTYRGMGSLGAMASRGRRGSYSKDRYFQSDVSENDKIVPEGIEGQVPFRGPLAAVAYQLVGGLRQSMFYVGANTIPELQERGTFVRITSAGLRESHPHDIQMTVEAPNYSR</sequence>
<dbReference type="PROSITE" id="PS51371">
    <property type="entry name" value="CBS"/>
    <property type="match status" value="2"/>
</dbReference>
<evidence type="ECO:0000256" key="4">
    <source>
        <dbReference type="ARBA" id="ARBA00022723"/>
    </source>
</evidence>
<dbReference type="SMART" id="SM00116">
    <property type="entry name" value="CBS"/>
    <property type="match status" value="2"/>
</dbReference>
<evidence type="ECO:0000256" key="20">
    <source>
        <dbReference type="RuleBase" id="RU003928"/>
    </source>
</evidence>
<feature type="active site" description="Proton acceptor" evidence="13 14">
    <location>
        <position position="434"/>
    </location>
</feature>
<evidence type="ECO:0000313" key="22">
    <source>
        <dbReference type="EMBL" id="MBA8793204.1"/>
    </source>
</evidence>
<comment type="cofactor">
    <cofactor evidence="1 13">
        <name>K(+)</name>
        <dbReference type="ChEBI" id="CHEBI:29103"/>
    </cofactor>
</comment>
<feature type="binding site" description="in other chain" evidence="13 17">
    <location>
        <position position="332"/>
    </location>
    <ligand>
        <name>K(+)</name>
        <dbReference type="ChEBI" id="CHEBI:29103"/>
        <note>ligand shared between two tetrameric partners</note>
    </ligand>
</feature>
<keyword evidence="8 13" id="KW-0630">Potassium</keyword>
<comment type="catalytic activity">
    <reaction evidence="12 13 20">
        <text>IMP + NAD(+) + H2O = XMP + NADH + H(+)</text>
        <dbReference type="Rhea" id="RHEA:11708"/>
        <dbReference type="ChEBI" id="CHEBI:15377"/>
        <dbReference type="ChEBI" id="CHEBI:15378"/>
        <dbReference type="ChEBI" id="CHEBI:57464"/>
        <dbReference type="ChEBI" id="CHEBI:57540"/>
        <dbReference type="ChEBI" id="CHEBI:57945"/>
        <dbReference type="ChEBI" id="CHEBI:58053"/>
        <dbReference type="EC" id="1.1.1.205"/>
    </reaction>
</comment>
<evidence type="ECO:0000256" key="16">
    <source>
        <dbReference type="PIRSR" id="PIRSR000130-3"/>
    </source>
</evidence>
<dbReference type="AlphaFoldDB" id="A0A7W3IQ50"/>
<accession>A0A7W3IQ50</accession>
<feature type="active site" description="Thioimidate intermediate" evidence="13 14">
    <location>
        <position position="332"/>
    </location>
</feature>
<dbReference type="GO" id="GO:0006177">
    <property type="term" value="P:GMP biosynthetic process"/>
    <property type="evidence" value="ECO:0007669"/>
    <property type="project" value="UniProtKB-UniRule"/>
</dbReference>
<dbReference type="InterPro" id="IPR000644">
    <property type="entry name" value="CBS_dom"/>
</dbReference>
<dbReference type="HAMAP" id="MF_01964">
    <property type="entry name" value="IMPDH"/>
    <property type="match status" value="1"/>
</dbReference>
<feature type="domain" description="CBS" evidence="21">
    <location>
        <begin position="179"/>
        <end position="236"/>
    </location>
</feature>
<reference evidence="22 23" key="1">
    <citation type="submission" date="2020-07" db="EMBL/GenBank/DDBJ databases">
        <title>Sequencing the genomes of 1000 actinobacteria strains.</title>
        <authorList>
            <person name="Klenk H.-P."/>
        </authorList>
    </citation>
    <scope>NUCLEOTIDE SEQUENCE [LARGE SCALE GENOMIC DNA]</scope>
    <source>
        <strain evidence="22 23">DSM 100723</strain>
    </source>
</reference>
<evidence type="ECO:0000259" key="21">
    <source>
        <dbReference type="PROSITE" id="PS51371"/>
    </source>
</evidence>
<dbReference type="SUPFAM" id="SSF54631">
    <property type="entry name" value="CBS-domain pair"/>
    <property type="match status" value="1"/>
</dbReference>
<evidence type="ECO:0000256" key="12">
    <source>
        <dbReference type="ARBA" id="ARBA00048028"/>
    </source>
</evidence>
<dbReference type="InterPro" id="IPR013785">
    <property type="entry name" value="Aldolase_TIM"/>
</dbReference>
<dbReference type="SUPFAM" id="SSF51412">
    <property type="entry name" value="Inosine monophosphate dehydrogenase (IMPDH)"/>
    <property type="match status" value="1"/>
</dbReference>
<feature type="binding site" evidence="13 15">
    <location>
        <begin position="388"/>
        <end position="389"/>
    </location>
    <ligand>
        <name>IMP</name>
        <dbReference type="ChEBI" id="CHEBI:58053"/>
    </ligand>
</feature>
<dbReference type="CDD" id="cd04601">
    <property type="entry name" value="CBS_pair_IMPDH"/>
    <property type="match status" value="1"/>
</dbReference>
<gene>
    <name evidence="13" type="primary">guaB</name>
    <name evidence="22" type="ORF">FHX74_000798</name>
</gene>
<evidence type="ECO:0000256" key="6">
    <source>
        <dbReference type="ARBA" id="ARBA00022749"/>
    </source>
</evidence>
<feature type="binding site" evidence="13 15">
    <location>
        <begin position="365"/>
        <end position="367"/>
    </location>
    <ligand>
        <name>IMP</name>
        <dbReference type="ChEBI" id="CHEBI:58053"/>
    </ligand>
</feature>
<dbReference type="GO" id="GO:0006183">
    <property type="term" value="P:GTP biosynthetic process"/>
    <property type="evidence" value="ECO:0007669"/>
    <property type="project" value="TreeGrafter"/>
</dbReference>
<keyword evidence="23" id="KW-1185">Reference proteome</keyword>
<keyword evidence="6 13" id="KW-0332">GMP biosynthesis</keyword>